<dbReference type="PANTHER" id="PTHR21015:SF22">
    <property type="entry name" value="GLYCOSYLTRANSFERASE"/>
    <property type="match status" value="1"/>
</dbReference>
<dbReference type="PANTHER" id="PTHR21015">
    <property type="entry name" value="UDP-N-ACETYLGLUCOSAMINE--N-ACETYLMURAMYL-(PENTAPEPTIDE) PYROPHOSPHORYL-UNDECAPRENOL N-ACETYLGLUCOSAMINE TRANSFERASE 1"/>
    <property type="match status" value="1"/>
</dbReference>
<gene>
    <name evidence="6" type="ORF">ENU74_04710</name>
</gene>
<name>A0A7V4E3C0_UNCW3</name>
<feature type="domain" description="Glycosyl transferase family 28 C-terminal" evidence="5">
    <location>
        <begin position="184"/>
        <end position="336"/>
    </location>
</feature>
<evidence type="ECO:0000256" key="3">
    <source>
        <dbReference type="SAM" id="Phobius"/>
    </source>
</evidence>
<evidence type="ECO:0000313" key="6">
    <source>
        <dbReference type="EMBL" id="HGK63872.1"/>
    </source>
</evidence>
<dbReference type="AlphaFoldDB" id="A0A7V4E3C0"/>
<keyword evidence="3" id="KW-1133">Transmembrane helix</keyword>
<dbReference type="SUPFAM" id="SSF53756">
    <property type="entry name" value="UDP-Glycosyltransferase/glycogen phosphorylase"/>
    <property type="match status" value="1"/>
</dbReference>
<proteinExistence type="predicted"/>
<evidence type="ECO:0000256" key="1">
    <source>
        <dbReference type="ARBA" id="ARBA00022676"/>
    </source>
</evidence>
<dbReference type="Gene3D" id="3.40.50.2000">
    <property type="entry name" value="Glycogen Phosphorylase B"/>
    <property type="match status" value="2"/>
</dbReference>
<evidence type="ECO:0008006" key="7">
    <source>
        <dbReference type="Google" id="ProtNLM"/>
    </source>
</evidence>
<keyword evidence="2" id="KW-0808">Transferase</keyword>
<keyword evidence="3" id="KW-0472">Membrane</keyword>
<dbReference type="Pfam" id="PF03033">
    <property type="entry name" value="Glyco_transf_28"/>
    <property type="match status" value="1"/>
</dbReference>
<organism evidence="6">
    <name type="scientific">candidate division WOR-3 bacterium</name>
    <dbReference type="NCBI Taxonomy" id="2052148"/>
    <lineage>
        <taxon>Bacteria</taxon>
        <taxon>Bacteria division WOR-3</taxon>
    </lineage>
</organism>
<feature type="transmembrane region" description="Helical" evidence="3">
    <location>
        <begin position="73"/>
        <end position="91"/>
    </location>
</feature>
<dbReference type="Pfam" id="PF04101">
    <property type="entry name" value="Glyco_tran_28_C"/>
    <property type="match status" value="1"/>
</dbReference>
<comment type="caution">
    <text evidence="6">The sequence shown here is derived from an EMBL/GenBank/DDBJ whole genome shotgun (WGS) entry which is preliminary data.</text>
</comment>
<keyword evidence="1" id="KW-0328">Glycosyltransferase</keyword>
<dbReference type="InterPro" id="IPR007235">
    <property type="entry name" value="Glyco_trans_28_C"/>
</dbReference>
<evidence type="ECO:0000259" key="5">
    <source>
        <dbReference type="Pfam" id="PF04101"/>
    </source>
</evidence>
<dbReference type="CDD" id="cd03785">
    <property type="entry name" value="GT28_MurG"/>
    <property type="match status" value="1"/>
</dbReference>
<keyword evidence="3" id="KW-0812">Transmembrane</keyword>
<dbReference type="InterPro" id="IPR004276">
    <property type="entry name" value="GlycoTrans_28_N"/>
</dbReference>
<dbReference type="GO" id="GO:0005975">
    <property type="term" value="P:carbohydrate metabolic process"/>
    <property type="evidence" value="ECO:0007669"/>
    <property type="project" value="InterPro"/>
</dbReference>
<protein>
    <recommendedName>
        <fullName evidence="7">Undecaprenyldiphospho-muramoylpentapeptide beta-N-acetylglucosaminyltransferase</fullName>
    </recommendedName>
</protein>
<evidence type="ECO:0000259" key="4">
    <source>
        <dbReference type="Pfam" id="PF03033"/>
    </source>
</evidence>
<dbReference type="GO" id="GO:1901137">
    <property type="term" value="P:carbohydrate derivative biosynthetic process"/>
    <property type="evidence" value="ECO:0007669"/>
    <property type="project" value="UniProtKB-ARBA"/>
</dbReference>
<evidence type="ECO:0000256" key="2">
    <source>
        <dbReference type="ARBA" id="ARBA00022679"/>
    </source>
</evidence>
<dbReference type="GO" id="GO:0016758">
    <property type="term" value="F:hexosyltransferase activity"/>
    <property type="evidence" value="ECO:0007669"/>
    <property type="project" value="InterPro"/>
</dbReference>
<reference evidence="6" key="1">
    <citation type="journal article" date="2020" name="mSystems">
        <title>Genome- and Community-Level Interaction Insights into Carbon Utilization and Element Cycling Functions of Hydrothermarchaeota in Hydrothermal Sediment.</title>
        <authorList>
            <person name="Zhou Z."/>
            <person name="Liu Y."/>
            <person name="Xu W."/>
            <person name="Pan J."/>
            <person name="Luo Z.H."/>
            <person name="Li M."/>
        </authorList>
    </citation>
    <scope>NUCLEOTIDE SEQUENCE [LARGE SCALE GENOMIC DNA]</scope>
    <source>
        <strain evidence="6">SpSt-697</strain>
    </source>
</reference>
<feature type="domain" description="Glycosyltransferase family 28 N-terminal" evidence="4">
    <location>
        <begin position="14"/>
        <end position="144"/>
    </location>
</feature>
<dbReference type="EMBL" id="DTDR01000120">
    <property type="protein sequence ID" value="HGK63872.1"/>
    <property type="molecule type" value="Genomic_DNA"/>
</dbReference>
<feature type="transmembrane region" description="Helical" evidence="3">
    <location>
        <begin position="97"/>
        <end position="117"/>
    </location>
</feature>
<accession>A0A7V4E3C0</accession>
<sequence>MSFKGNIFINAAITGGHIMPGISIAEELRKLNFNCIFLGKKGGLEENLYKKYNFSYFLLPFYHPFGKGIKETLFFFLSLGYNILKLFYLYWHFNPKALIATGNYSCILPIIIAKIFLKPVYLLEQNTVLGRTVKYFSIFAEKVFLGFPIFNSSCLSQSKFLYTGNPLRREIVEESFKEKEEKYCLILGGSLGAKKLVEMGLTLAEEFPQEYFLIQAGREEAFAKKIIEDKKLKNVKIFNFHPCIQKYFKKTKIVITRCGGITLSEILCFTIPAILIPYPLAKDNHQQKNAEYLNKKTGLYFLKEEKFHHLREVFTLLLKNKELREKIKERMKDLANKESATLIAQYIVKKIKK</sequence>